<comment type="catalytic activity">
    <reaction evidence="9 10">
        <text>Release of signal peptides from bacterial membrane prolipoproteins. Hydrolyzes -Xaa-Yaa-Zaa-|-(S,diacylglyceryl)Cys-, in which Xaa is hydrophobic (preferably Leu), and Yaa (Ala or Ser) and Zaa (Gly or Ala) have small, neutral side chains.</text>
        <dbReference type="EC" id="3.4.23.36"/>
    </reaction>
</comment>
<dbReference type="UniPathway" id="UPA00665"/>
<dbReference type="GO" id="GO:0006508">
    <property type="term" value="P:proteolysis"/>
    <property type="evidence" value="ECO:0007669"/>
    <property type="project" value="UniProtKB-KW"/>
</dbReference>
<dbReference type="PROSITE" id="PS00855">
    <property type="entry name" value="SPASE_II"/>
    <property type="match status" value="1"/>
</dbReference>
<keyword evidence="8 9" id="KW-0472">Membrane</keyword>
<dbReference type="RefSeq" id="WP_090936253.1">
    <property type="nucleotide sequence ID" value="NZ_FOTS01000015.1"/>
</dbReference>
<gene>
    <name evidence="9" type="primary">lspA</name>
    <name evidence="12" type="ORF">SAMN04490355_1015118</name>
</gene>
<dbReference type="AlphaFoldDB" id="A0A1I4K4E2"/>
<feature type="transmembrane region" description="Helical" evidence="9">
    <location>
        <begin position="57"/>
        <end position="75"/>
    </location>
</feature>
<proteinExistence type="inferred from homology"/>
<evidence type="ECO:0000256" key="7">
    <source>
        <dbReference type="ARBA" id="ARBA00022989"/>
    </source>
</evidence>
<dbReference type="GO" id="GO:0004190">
    <property type="term" value="F:aspartic-type endopeptidase activity"/>
    <property type="evidence" value="ECO:0007669"/>
    <property type="project" value="UniProtKB-UniRule"/>
</dbReference>
<dbReference type="OrthoDB" id="9810259at2"/>
<feature type="active site" evidence="9">
    <location>
        <position position="124"/>
    </location>
</feature>
<dbReference type="PRINTS" id="PR00781">
    <property type="entry name" value="LIPOSIGPTASE"/>
</dbReference>
<name>A0A1I4K4E2_9FIRM</name>
<dbReference type="NCBIfam" id="TIGR00077">
    <property type="entry name" value="lspA"/>
    <property type="match status" value="1"/>
</dbReference>
<dbReference type="EC" id="3.4.23.36" evidence="9"/>
<feature type="transmembrane region" description="Helical" evidence="9">
    <location>
        <begin position="120"/>
        <end position="141"/>
    </location>
</feature>
<keyword evidence="5 9" id="KW-0064">Aspartyl protease</keyword>
<evidence type="ECO:0000256" key="1">
    <source>
        <dbReference type="ARBA" id="ARBA00006139"/>
    </source>
</evidence>
<dbReference type="PANTHER" id="PTHR33695">
    <property type="entry name" value="LIPOPROTEIN SIGNAL PEPTIDASE"/>
    <property type="match status" value="1"/>
</dbReference>
<comment type="caution">
    <text evidence="9">Lacks conserved residue(s) required for the propagation of feature annotation.</text>
</comment>
<evidence type="ECO:0000256" key="2">
    <source>
        <dbReference type="ARBA" id="ARBA00022475"/>
    </source>
</evidence>
<dbReference type="InterPro" id="IPR001872">
    <property type="entry name" value="Peptidase_A8"/>
</dbReference>
<evidence type="ECO:0000256" key="5">
    <source>
        <dbReference type="ARBA" id="ARBA00022750"/>
    </source>
</evidence>
<keyword evidence="7 9" id="KW-1133">Transmembrane helix</keyword>
<comment type="function">
    <text evidence="9 10">This protein specifically catalyzes the removal of signal peptides from prolipoproteins.</text>
</comment>
<evidence type="ECO:0000256" key="4">
    <source>
        <dbReference type="ARBA" id="ARBA00022692"/>
    </source>
</evidence>
<evidence type="ECO:0000313" key="13">
    <source>
        <dbReference type="Proteomes" id="UP000199520"/>
    </source>
</evidence>
<evidence type="ECO:0000256" key="3">
    <source>
        <dbReference type="ARBA" id="ARBA00022670"/>
    </source>
</evidence>
<dbReference type="EMBL" id="FOTS01000015">
    <property type="protein sequence ID" value="SFL73648.1"/>
    <property type="molecule type" value="Genomic_DNA"/>
</dbReference>
<keyword evidence="4 9" id="KW-0812">Transmembrane</keyword>
<evidence type="ECO:0000256" key="11">
    <source>
        <dbReference type="RuleBase" id="RU004181"/>
    </source>
</evidence>
<sequence>MPILIVVFVVIMDQLSKFYIQSHMTLGMSIPVIDDIFHITYVLNPGAAFGLFEHQTLFFLIVAVSLVSAAIYFYPRIPKTYSLLRFGTGLLVGGAIGNVIDRIKTGYVIDFFDFRIWPVFNIADAAIVCGVGCIIFTMVYLHKEDEANGQ</sequence>
<evidence type="ECO:0000256" key="8">
    <source>
        <dbReference type="ARBA" id="ARBA00023136"/>
    </source>
</evidence>
<accession>A0A1I4K4E2</accession>
<dbReference type="STRING" id="1123291.SAMN04490355_1015118"/>
<dbReference type="PANTHER" id="PTHR33695:SF1">
    <property type="entry name" value="LIPOPROTEIN SIGNAL PEPTIDASE"/>
    <property type="match status" value="1"/>
</dbReference>
<evidence type="ECO:0000313" key="12">
    <source>
        <dbReference type="EMBL" id="SFL73648.1"/>
    </source>
</evidence>
<dbReference type="GO" id="GO:0005886">
    <property type="term" value="C:plasma membrane"/>
    <property type="evidence" value="ECO:0007669"/>
    <property type="project" value="UniProtKB-SubCell"/>
</dbReference>
<feature type="transmembrane region" description="Helical" evidence="9">
    <location>
        <begin position="82"/>
        <end position="100"/>
    </location>
</feature>
<reference evidence="13" key="1">
    <citation type="submission" date="2016-10" db="EMBL/GenBank/DDBJ databases">
        <authorList>
            <person name="Varghese N."/>
            <person name="Submissions S."/>
        </authorList>
    </citation>
    <scope>NUCLEOTIDE SEQUENCE [LARGE SCALE GENOMIC DNA]</scope>
    <source>
        <strain evidence="13">DSM 13327</strain>
    </source>
</reference>
<dbReference type="HAMAP" id="MF_00161">
    <property type="entry name" value="LspA"/>
    <property type="match status" value="1"/>
</dbReference>
<comment type="subcellular location">
    <subcellularLocation>
        <location evidence="9">Cell membrane</location>
        <topology evidence="9">Multi-pass membrane protein</topology>
    </subcellularLocation>
</comment>
<evidence type="ECO:0000256" key="10">
    <source>
        <dbReference type="RuleBase" id="RU000594"/>
    </source>
</evidence>
<comment type="similarity">
    <text evidence="1 9 11">Belongs to the peptidase A8 family.</text>
</comment>
<keyword evidence="2 9" id="KW-1003">Cell membrane</keyword>
<keyword evidence="3 9" id="KW-0645">Protease</keyword>
<dbReference type="Proteomes" id="UP000199520">
    <property type="component" value="Unassembled WGS sequence"/>
</dbReference>
<feature type="active site" evidence="9">
    <location>
        <position position="110"/>
    </location>
</feature>
<dbReference type="Pfam" id="PF01252">
    <property type="entry name" value="Peptidase_A8"/>
    <property type="match status" value="1"/>
</dbReference>
<evidence type="ECO:0000256" key="6">
    <source>
        <dbReference type="ARBA" id="ARBA00022801"/>
    </source>
</evidence>
<keyword evidence="13" id="KW-1185">Reference proteome</keyword>
<organism evidence="12 13">
    <name type="scientific">Pelosinus propionicus DSM 13327</name>
    <dbReference type="NCBI Taxonomy" id="1123291"/>
    <lineage>
        <taxon>Bacteria</taxon>
        <taxon>Bacillati</taxon>
        <taxon>Bacillota</taxon>
        <taxon>Negativicutes</taxon>
        <taxon>Selenomonadales</taxon>
        <taxon>Sporomusaceae</taxon>
        <taxon>Pelosinus</taxon>
    </lineage>
</organism>
<protein>
    <recommendedName>
        <fullName evidence="9">Lipoprotein signal peptidase</fullName>
        <ecNumber evidence="9">3.4.23.36</ecNumber>
    </recommendedName>
    <alternativeName>
        <fullName evidence="9">Prolipoprotein signal peptidase</fullName>
    </alternativeName>
    <alternativeName>
        <fullName evidence="9">Signal peptidase II</fullName>
        <shortName evidence="9">SPase II</shortName>
    </alternativeName>
</protein>
<comment type="pathway">
    <text evidence="9">Protein modification; lipoprotein biosynthesis (signal peptide cleavage).</text>
</comment>
<keyword evidence="6 9" id="KW-0378">Hydrolase</keyword>
<evidence type="ECO:0000256" key="9">
    <source>
        <dbReference type="HAMAP-Rule" id="MF_00161"/>
    </source>
</evidence>